<dbReference type="InterPro" id="IPR010889">
    <property type="entry name" value="DUF1515"/>
</dbReference>
<dbReference type="EMBL" id="CP015005">
    <property type="protein sequence ID" value="AMS41141.1"/>
    <property type="molecule type" value="Genomic_DNA"/>
</dbReference>
<evidence type="ECO:0000313" key="4">
    <source>
        <dbReference type="EMBL" id="MBB3705879.1"/>
    </source>
</evidence>
<organism evidence="3 5">
    <name type="scientific">Aminobacter aminovorans</name>
    <name type="common">Chelatobacter heintzii</name>
    <dbReference type="NCBI Taxonomy" id="83263"/>
    <lineage>
        <taxon>Bacteria</taxon>
        <taxon>Pseudomonadati</taxon>
        <taxon>Pseudomonadota</taxon>
        <taxon>Alphaproteobacteria</taxon>
        <taxon>Hyphomicrobiales</taxon>
        <taxon>Phyllobacteriaceae</taxon>
        <taxon>Aminobacter</taxon>
    </lineage>
</organism>
<accession>A0AAC8YN38</accession>
<dbReference type="AlphaFoldDB" id="A0AAC8YN38"/>
<gene>
    <name evidence="3" type="ORF">AA2016_2211</name>
    <name evidence="4" type="ORF">FHS67_002198</name>
</gene>
<proteinExistence type="predicted"/>
<evidence type="ECO:0000313" key="3">
    <source>
        <dbReference type="EMBL" id="AMS41141.1"/>
    </source>
</evidence>
<keyword evidence="2" id="KW-1133">Transmembrane helix</keyword>
<protein>
    <submittedName>
        <fullName evidence="4">Outer membrane murein-binding lipoprotein Lpp</fullName>
    </submittedName>
</protein>
<keyword evidence="1" id="KW-0175">Coiled coil</keyword>
<dbReference type="Proteomes" id="UP000577697">
    <property type="component" value="Unassembled WGS sequence"/>
</dbReference>
<keyword evidence="2" id="KW-0472">Membrane</keyword>
<reference evidence="3 5" key="1">
    <citation type="submission" date="2016-03" db="EMBL/GenBank/DDBJ databases">
        <title>Complete genome of Aminobacter aminovorans KCTC 2477.</title>
        <authorList>
            <person name="Kim K.M."/>
        </authorList>
    </citation>
    <scope>NUCLEOTIDE SEQUENCE [LARGE SCALE GENOMIC DNA]</scope>
    <source>
        <strain evidence="3 5">KCTC 2477</strain>
    </source>
</reference>
<dbReference type="SUPFAM" id="SSF58100">
    <property type="entry name" value="Bacterial hemolysins"/>
    <property type="match status" value="1"/>
</dbReference>
<dbReference type="KEGG" id="aak:AA2016_2211"/>
<evidence type="ECO:0000313" key="5">
    <source>
        <dbReference type="Proteomes" id="UP000075755"/>
    </source>
</evidence>
<feature type="coiled-coil region" evidence="1">
    <location>
        <begin position="5"/>
        <end position="39"/>
    </location>
</feature>
<evidence type="ECO:0000256" key="2">
    <source>
        <dbReference type="SAM" id="Phobius"/>
    </source>
</evidence>
<keyword evidence="6" id="KW-1185">Reference proteome</keyword>
<evidence type="ECO:0000313" key="6">
    <source>
        <dbReference type="Proteomes" id="UP000577697"/>
    </source>
</evidence>
<dbReference type="RefSeq" id="WP_067958885.1">
    <property type="nucleotide sequence ID" value="NZ_CP015005.1"/>
</dbReference>
<evidence type="ECO:0000256" key="1">
    <source>
        <dbReference type="SAM" id="Coils"/>
    </source>
</evidence>
<dbReference type="Pfam" id="PF07439">
    <property type="entry name" value="DUF1515"/>
    <property type="match status" value="1"/>
</dbReference>
<keyword evidence="4" id="KW-0449">Lipoprotein</keyword>
<reference evidence="4 6" key="2">
    <citation type="submission" date="2020-08" db="EMBL/GenBank/DDBJ databases">
        <title>Genomic Encyclopedia of Type Strains, Phase IV (KMG-IV): sequencing the most valuable type-strain genomes for metagenomic binning, comparative biology and taxonomic classification.</title>
        <authorList>
            <person name="Goeker M."/>
        </authorList>
    </citation>
    <scope>NUCLEOTIDE SEQUENCE [LARGE SCALE GENOMIC DNA]</scope>
    <source>
        <strain evidence="4 6">DSM 10368</strain>
    </source>
</reference>
<sequence>MATSLQEIYQAIGTLTNEVKNLAEKIDKAEEQAAEGSRRADEHRAGIHRRVDELVLDVGNVKADVAALKSDIAGMTNEVAKTKEVTDEVKRWKLMGIGALGVVGIGGTALGVSIANSLEWLAHFFRTP</sequence>
<keyword evidence="2" id="KW-0812">Transmembrane</keyword>
<dbReference type="Gene3D" id="1.20.5.190">
    <property type="match status" value="1"/>
</dbReference>
<dbReference type="EMBL" id="JACICB010000007">
    <property type="protein sequence ID" value="MBB3705879.1"/>
    <property type="molecule type" value="Genomic_DNA"/>
</dbReference>
<dbReference type="Proteomes" id="UP000075755">
    <property type="component" value="Chromosome"/>
</dbReference>
<name>A0AAC8YN38_AMIAI</name>
<feature type="transmembrane region" description="Helical" evidence="2">
    <location>
        <begin position="94"/>
        <end position="115"/>
    </location>
</feature>